<feature type="signal peptide" evidence="2">
    <location>
        <begin position="1"/>
        <end position="22"/>
    </location>
</feature>
<organism evidence="3">
    <name type="scientific">Haptolina ericina</name>
    <dbReference type="NCBI Taxonomy" id="156174"/>
    <lineage>
        <taxon>Eukaryota</taxon>
        <taxon>Haptista</taxon>
        <taxon>Haptophyta</taxon>
        <taxon>Prymnesiophyceae</taxon>
        <taxon>Prymnesiales</taxon>
        <taxon>Prymnesiaceae</taxon>
        <taxon>Haptolina</taxon>
    </lineage>
</organism>
<evidence type="ECO:0000256" key="2">
    <source>
        <dbReference type="SAM" id="SignalP"/>
    </source>
</evidence>
<keyword evidence="1" id="KW-0812">Transmembrane</keyword>
<accession>A0A7S3B149</accession>
<evidence type="ECO:0000313" key="3">
    <source>
        <dbReference type="EMBL" id="CAE0121066.1"/>
    </source>
</evidence>
<keyword evidence="2" id="KW-0732">Signal</keyword>
<feature type="chain" id="PRO_5030740554" description="PEP-CTERM protein-sorting domain-containing protein" evidence="2">
    <location>
        <begin position="23"/>
        <end position="188"/>
    </location>
</feature>
<dbReference type="NCBIfam" id="TIGR03370">
    <property type="entry name" value="VPLPA-CTERM"/>
    <property type="match status" value="1"/>
</dbReference>
<gene>
    <name evidence="3" type="ORF">HERI1096_LOCUS21767</name>
</gene>
<keyword evidence="1" id="KW-1133">Transmembrane helix</keyword>
<protein>
    <recommendedName>
        <fullName evidence="4">PEP-CTERM protein-sorting domain-containing protein</fullName>
    </recommendedName>
</protein>
<dbReference type="EMBL" id="HBHX01039132">
    <property type="protein sequence ID" value="CAE0121066.1"/>
    <property type="molecule type" value="Transcribed_RNA"/>
</dbReference>
<reference evidence="3" key="1">
    <citation type="submission" date="2021-01" db="EMBL/GenBank/DDBJ databases">
        <authorList>
            <person name="Corre E."/>
            <person name="Pelletier E."/>
            <person name="Niang G."/>
            <person name="Scheremetjew M."/>
            <person name="Finn R."/>
            <person name="Kale V."/>
            <person name="Holt S."/>
            <person name="Cochrane G."/>
            <person name="Meng A."/>
            <person name="Brown T."/>
            <person name="Cohen L."/>
        </authorList>
    </citation>
    <scope>NUCLEOTIDE SEQUENCE</scope>
    <source>
        <strain evidence="3">CCMP281</strain>
    </source>
</reference>
<name>A0A7S3B149_9EUKA</name>
<dbReference type="AlphaFoldDB" id="A0A7S3B149"/>
<sequence length="188" mass="19172">MKSLSIFAAAAATVLSVAAADAAVLDFNGLPSGTQGSSSVDLGNAEITSTDDLFIYREGAFGDPFGVNGGFCALNTSVFECTADATITFTQNAVYGLTFDAINFDSGDSVVASIFSGTDLLSSISLSANQTVDFSAFAGVTSLSFVDQGSSGAGLSYTNFEFTEVPLPAGLVLLLTSLGAFGVMRRKS</sequence>
<feature type="transmembrane region" description="Helical" evidence="1">
    <location>
        <begin position="165"/>
        <end position="184"/>
    </location>
</feature>
<evidence type="ECO:0008006" key="4">
    <source>
        <dbReference type="Google" id="ProtNLM"/>
    </source>
</evidence>
<dbReference type="InterPro" id="IPR022472">
    <property type="entry name" value="VPLPA-CTERM"/>
</dbReference>
<keyword evidence="1" id="KW-0472">Membrane</keyword>
<evidence type="ECO:0000256" key="1">
    <source>
        <dbReference type="SAM" id="Phobius"/>
    </source>
</evidence>
<proteinExistence type="predicted"/>